<dbReference type="Gramene" id="Pp3c8_5061V3.1">
    <property type="protein sequence ID" value="Pp3c8_5061V3.1"/>
    <property type="gene ID" value="Pp3c8_5061"/>
</dbReference>
<dbReference type="AlphaFoldDB" id="A0A2K1K671"/>
<gene>
    <name evidence="1" type="ORF">PHYPA_011171</name>
</gene>
<evidence type="ECO:0000313" key="1">
    <source>
        <dbReference type="EMBL" id="PNR49275.1"/>
    </source>
</evidence>
<keyword evidence="3" id="KW-1185">Reference proteome</keyword>
<accession>A0A2K1K671</accession>
<reference evidence="2" key="3">
    <citation type="submission" date="2020-12" db="UniProtKB">
        <authorList>
            <consortium name="EnsemblPlants"/>
        </authorList>
    </citation>
    <scope>IDENTIFICATION</scope>
</reference>
<sequence length="48" mass="6100">MDTLIVIWVLWIQQNDAVFNRVFWTKEQVYHQIWLQLVDYGRNVWFRM</sequence>
<name>A0A2K1K671_PHYPA</name>
<reference evidence="1 3" key="1">
    <citation type="journal article" date="2008" name="Science">
        <title>The Physcomitrella genome reveals evolutionary insights into the conquest of land by plants.</title>
        <authorList>
            <person name="Rensing S."/>
            <person name="Lang D."/>
            <person name="Zimmer A."/>
            <person name="Terry A."/>
            <person name="Salamov A."/>
            <person name="Shapiro H."/>
            <person name="Nishiyama T."/>
            <person name="Perroud P.-F."/>
            <person name="Lindquist E."/>
            <person name="Kamisugi Y."/>
            <person name="Tanahashi T."/>
            <person name="Sakakibara K."/>
            <person name="Fujita T."/>
            <person name="Oishi K."/>
            <person name="Shin-I T."/>
            <person name="Kuroki Y."/>
            <person name="Toyoda A."/>
            <person name="Suzuki Y."/>
            <person name="Hashimoto A."/>
            <person name="Yamaguchi K."/>
            <person name="Sugano A."/>
            <person name="Kohara Y."/>
            <person name="Fujiyama A."/>
            <person name="Anterola A."/>
            <person name="Aoki S."/>
            <person name="Ashton N."/>
            <person name="Barbazuk W.B."/>
            <person name="Barker E."/>
            <person name="Bennetzen J."/>
            <person name="Bezanilla M."/>
            <person name="Blankenship R."/>
            <person name="Cho S.H."/>
            <person name="Dutcher S."/>
            <person name="Estelle M."/>
            <person name="Fawcett J.A."/>
            <person name="Gundlach H."/>
            <person name="Hanada K."/>
            <person name="Heyl A."/>
            <person name="Hicks K.A."/>
            <person name="Hugh J."/>
            <person name="Lohr M."/>
            <person name="Mayer K."/>
            <person name="Melkozernov A."/>
            <person name="Murata T."/>
            <person name="Nelson D."/>
            <person name="Pils B."/>
            <person name="Prigge M."/>
            <person name="Reiss B."/>
            <person name="Renner T."/>
            <person name="Rombauts S."/>
            <person name="Rushton P."/>
            <person name="Sanderfoot A."/>
            <person name="Schween G."/>
            <person name="Shiu S.-H."/>
            <person name="Stueber K."/>
            <person name="Theodoulou F.L."/>
            <person name="Tu H."/>
            <person name="Van de Peer Y."/>
            <person name="Verrier P.J."/>
            <person name="Waters E."/>
            <person name="Wood A."/>
            <person name="Yang L."/>
            <person name="Cove D."/>
            <person name="Cuming A."/>
            <person name="Hasebe M."/>
            <person name="Lucas S."/>
            <person name="Mishler D.B."/>
            <person name="Reski R."/>
            <person name="Grigoriev I."/>
            <person name="Quatrano R.S."/>
            <person name="Boore J.L."/>
        </authorList>
    </citation>
    <scope>NUCLEOTIDE SEQUENCE [LARGE SCALE GENOMIC DNA]</scope>
    <source>
        <strain evidence="2 3">cv. Gransden 2004</strain>
    </source>
</reference>
<dbReference type="EMBL" id="ABEU02000008">
    <property type="protein sequence ID" value="PNR49275.1"/>
    <property type="molecule type" value="Genomic_DNA"/>
</dbReference>
<dbReference type="Proteomes" id="UP000006727">
    <property type="component" value="Chromosome 8"/>
</dbReference>
<evidence type="ECO:0000313" key="3">
    <source>
        <dbReference type="Proteomes" id="UP000006727"/>
    </source>
</evidence>
<protein>
    <submittedName>
        <fullName evidence="1 2">Uncharacterized protein</fullName>
    </submittedName>
</protein>
<proteinExistence type="predicted"/>
<organism evidence="1">
    <name type="scientific">Physcomitrium patens</name>
    <name type="common">Spreading-leaved earth moss</name>
    <name type="synonym">Physcomitrella patens</name>
    <dbReference type="NCBI Taxonomy" id="3218"/>
    <lineage>
        <taxon>Eukaryota</taxon>
        <taxon>Viridiplantae</taxon>
        <taxon>Streptophyta</taxon>
        <taxon>Embryophyta</taxon>
        <taxon>Bryophyta</taxon>
        <taxon>Bryophytina</taxon>
        <taxon>Bryopsida</taxon>
        <taxon>Funariidae</taxon>
        <taxon>Funariales</taxon>
        <taxon>Funariaceae</taxon>
        <taxon>Physcomitrium</taxon>
    </lineage>
</organism>
<dbReference type="EnsemblPlants" id="Pp3c8_5061V3.1">
    <property type="protein sequence ID" value="Pp3c8_5061V3.1"/>
    <property type="gene ID" value="Pp3c8_5061"/>
</dbReference>
<dbReference type="InParanoid" id="A0A2K1K671"/>
<evidence type="ECO:0000313" key="2">
    <source>
        <dbReference type="EnsemblPlants" id="Pp3c8_5061V3.1"/>
    </source>
</evidence>
<reference evidence="1 3" key="2">
    <citation type="journal article" date="2018" name="Plant J.">
        <title>The Physcomitrella patens chromosome-scale assembly reveals moss genome structure and evolution.</title>
        <authorList>
            <person name="Lang D."/>
            <person name="Ullrich K.K."/>
            <person name="Murat F."/>
            <person name="Fuchs J."/>
            <person name="Jenkins J."/>
            <person name="Haas F.B."/>
            <person name="Piednoel M."/>
            <person name="Gundlach H."/>
            <person name="Van Bel M."/>
            <person name="Meyberg R."/>
            <person name="Vives C."/>
            <person name="Morata J."/>
            <person name="Symeonidi A."/>
            <person name="Hiss M."/>
            <person name="Muchero W."/>
            <person name="Kamisugi Y."/>
            <person name="Saleh O."/>
            <person name="Blanc G."/>
            <person name="Decker E.L."/>
            <person name="van Gessel N."/>
            <person name="Grimwood J."/>
            <person name="Hayes R.D."/>
            <person name="Graham S.W."/>
            <person name="Gunter L.E."/>
            <person name="McDaniel S.F."/>
            <person name="Hoernstein S.N.W."/>
            <person name="Larsson A."/>
            <person name="Li F.W."/>
            <person name="Perroud P.F."/>
            <person name="Phillips J."/>
            <person name="Ranjan P."/>
            <person name="Rokshar D.S."/>
            <person name="Rothfels C.J."/>
            <person name="Schneider L."/>
            <person name="Shu S."/>
            <person name="Stevenson D.W."/>
            <person name="Thummler F."/>
            <person name="Tillich M."/>
            <person name="Villarreal Aguilar J.C."/>
            <person name="Widiez T."/>
            <person name="Wong G.K."/>
            <person name="Wymore A."/>
            <person name="Zhang Y."/>
            <person name="Zimmer A.D."/>
            <person name="Quatrano R.S."/>
            <person name="Mayer K.F.X."/>
            <person name="Goodstein D."/>
            <person name="Casacuberta J.M."/>
            <person name="Vandepoele K."/>
            <person name="Reski R."/>
            <person name="Cuming A.C."/>
            <person name="Tuskan G.A."/>
            <person name="Maumus F."/>
            <person name="Salse J."/>
            <person name="Schmutz J."/>
            <person name="Rensing S.A."/>
        </authorList>
    </citation>
    <scope>NUCLEOTIDE SEQUENCE [LARGE SCALE GENOMIC DNA]</scope>
    <source>
        <strain evidence="2 3">cv. Gransden 2004</strain>
    </source>
</reference>